<keyword evidence="2 8" id="KW-0808">Transferase</keyword>
<evidence type="ECO:0000256" key="5">
    <source>
        <dbReference type="ARBA" id="ARBA00022842"/>
    </source>
</evidence>
<evidence type="ECO:0000256" key="4">
    <source>
        <dbReference type="ARBA" id="ARBA00022832"/>
    </source>
</evidence>
<dbReference type="Pfam" id="PF01648">
    <property type="entry name" value="ACPS"/>
    <property type="match status" value="1"/>
</dbReference>
<dbReference type="Gene3D" id="3.90.470.20">
    <property type="entry name" value="4'-phosphopantetheinyl transferase domain"/>
    <property type="match status" value="1"/>
</dbReference>
<keyword evidence="7 8" id="KW-0275">Fatty acid biosynthesis</keyword>
<comment type="subcellular location">
    <subcellularLocation>
        <location evidence="8">Cytoplasm</location>
    </subcellularLocation>
</comment>
<dbReference type="EMBL" id="FNSH01000001">
    <property type="protein sequence ID" value="SEB82053.1"/>
    <property type="molecule type" value="Genomic_DNA"/>
</dbReference>
<evidence type="ECO:0000256" key="7">
    <source>
        <dbReference type="ARBA" id="ARBA00023160"/>
    </source>
</evidence>
<dbReference type="InterPro" id="IPR002582">
    <property type="entry name" value="ACPS"/>
</dbReference>
<dbReference type="GO" id="GO:0006633">
    <property type="term" value="P:fatty acid biosynthetic process"/>
    <property type="evidence" value="ECO:0007669"/>
    <property type="project" value="UniProtKB-UniRule"/>
</dbReference>
<dbReference type="NCBIfam" id="TIGR00556">
    <property type="entry name" value="pantethn_trn"/>
    <property type="match status" value="1"/>
</dbReference>
<comment type="cofactor">
    <cofactor evidence="8">
        <name>Mg(2+)</name>
        <dbReference type="ChEBI" id="CHEBI:18420"/>
    </cofactor>
</comment>
<dbReference type="EC" id="2.7.8.7" evidence="8"/>
<comment type="caution">
    <text evidence="11">The sequence shown here is derived from an EMBL/GenBank/DDBJ whole genome shotgun (WGS) entry which is preliminary data.</text>
</comment>
<evidence type="ECO:0000256" key="9">
    <source>
        <dbReference type="SAM" id="MobiDB-lite"/>
    </source>
</evidence>
<evidence type="ECO:0000256" key="3">
    <source>
        <dbReference type="ARBA" id="ARBA00022723"/>
    </source>
</evidence>
<feature type="region of interest" description="Disordered" evidence="9">
    <location>
        <begin position="164"/>
        <end position="197"/>
    </location>
</feature>
<keyword evidence="1 8" id="KW-0444">Lipid biosynthesis</keyword>
<dbReference type="GO" id="GO:0008897">
    <property type="term" value="F:holo-[acyl-carrier-protein] synthase activity"/>
    <property type="evidence" value="ECO:0007669"/>
    <property type="project" value="UniProtKB-UniRule"/>
</dbReference>
<dbReference type="SUPFAM" id="SSF56214">
    <property type="entry name" value="4'-phosphopantetheinyl transferase"/>
    <property type="match status" value="1"/>
</dbReference>
<dbReference type="InterPro" id="IPR037143">
    <property type="entry name" value="4-PPantetheinyl_Trfase_dom_sf"/>
</dbReference>
<keyword evidence="6 8" id="KW-0443">Lipid metabolism</keyword>
<evidence type="ECO:0000259" key="10">
    <source>
        <dbReference type="Pfam" id="PF01648"/>
    </source>
</evidence>
<feature type="binding site" evidence="8">
    <location>
        <position position="57"/>
    </location>
    <ligand>
        <name>Mg(2+)</name>
        <dbReference type="ChEBI" id="CHEBI:18420"/>
    </ligand>
</feature>
<dbReference type="HAMAP" id="MF_00101">
    <property type="entry name" value="AcpS"/>
    <property type="match status" value="1"/>
</dbReference>
<dbReference type="Proteomes" id="UP000183687">
    <property type="component" value="Unassembled WGS sequence"/>
</dbReference>
<evidence type="ECO:0000313" key="11">
    <source>
        <dbReference type="EMBL" id="SEB82053.1"/>
    </source>
</evidence>
<evidence type="ECO:0000256" key="1">
    <source>
        <dbReference type="ARBA" id="ARBA00022516"/>
    </source>
</evidence>
<feature type="domain" description="4'-phosphopantetheinyl transferase" evidence="10">
    <location>
        <begin position="5"/>
        <end position="105"/>
    </location>
</feature>
<feature type="binding site" evidence="8">
    <location>
        <position position="9"/>
    </location>
    <ligand>
        <name>Mg(2+)</name>
        <dbReference type="ChEBI" id="CHEBI:18420"/>
    </ligand>
</feature>
<dbReference type="RefSeq" id="WP_002564235.1">
    <property type="nucleotide sequence ID" value="NZ_CALJSN010000009.1"/>
</dbReference>
<keyword evidence="3 8" id="KW-0479">Metal-binding</keyword>
<keyword evidence="8" id="KW-0963">Cytoplasm</keyword>
<evidence type="ECO:0000256" key="2">
    <source>
        <dbReference type="ARBA" id="ARBA00022679"/>
    </source>
</evidence>
<evidence type="ECO:0000256" key="8">
    <source>
        <dbReference type="HAMAP-Rule" id="MF_00101"/>
    </source>
</evidence>
<name>A0AB38A7Y0_9ACTN</name>
<proteinExistence type="inferred from homology"/>
<dbReference type="NCBIfam" id="TIGR00516">
    <property type="entry name" value="acpS"/>
    <property type="match status" value="1"/>
</dbReference>
<comment type="function">
    <text evidence="8">Transfers the 4'-phosphopantetheine moiety from coenzyme A to a Ser of acyl-carrier-protein.</text>
</comment>
<accession>A0AB38A7Y0</accession>
<organism evidence="11 12">
    <name type="scientific">Atopobium minutum</name>
    <dbReference type="NCBI Taxonomy" id="1381"/>
    <lineage>
        <taxon>Bacteria</taxon>
        <taxon>Bacillati</taxon>
        <taxon>Actinomycetota</taxon>
        <taxon>Coriobacteriia</taxon>
        <taxon>Coriobacteriales</taxon>
        <taxon>Atopobiaceae</taxon>
        <taxon>Atopobium</taxon>
    </lineage>
</organism>
<protein>
    <recommendedName>
        <fullName evidence="8">Holo-[acyl-carrier-protein] synthase</fullName>
        <shortName evidence="8">Holo-ACP synthase</shortName>
        <ecNumber evidence="8">2.7.8.7</ecNumber>
    </recommendedName>
    <alternativeName>
        <fullName evidence="8">4'-phosphopantetheinyl transferase AcpS</fullName>
    </alternativeName>
</protein>
<dbReference type="InterPro" id="IPR008278">
    <property type="entry name" value="4-PPantetheinyl_Trfase_dom"/>
</dbReference>
<evidence type="ECO:0000256" key="6">
    <source>
        <dbReference type="ARBA" id="ARBA00023098"/>
    </source>
</evidence>
<comment type="similarity">
    <text evidence="8">Belongs to the P-Pant transferase superfamily. AcpS family.</text>
</comment>
<reference evidence="11 12" key="1">
    <citation type="submission" date="2016-10" db="EMBL/GenBank/DDBJ databases">
        <authorList>
            <person name="Varghese N."/>
            <person name="Submissions S."/>
        </authorList>
    </citation>
    <scope>NUCLEOTIDE SEQUENCE [LARGE SCALE GENOMIC DNA]</scope>
    <source>
        <strain evidence="11 12">DSM 20586</strain>
    </source>
</reference>
<gene>
    <name evidence="8" type="primary">acpS</name>
    <name evidence="11" type="ORF">SAMN04489746_1121</name>
</gene>
<dbReference type="InterPro" id="IPR004568">
    <property type="entry name" value="Ppantetheine-prot_Trfase_dom"/>
</dbReference>
<sequence length="197" mass="21150">MALAGVGVDIFEIARMERALERYPHLAARVFTPQEQAYCNAKARPAQHYACRFAAREAVLKALGTGFSQGIGLSDVSVAHDANGKPMVVLCNKAFAIAQKNGVLEVALSLSFTHEFAVANAVAVTAQARPKKDEKPDPKEQLAASFKEARCVIDELERVQISAMEPLGAPRAQKQAADPTGTTMLDVVDVANQSTEE</sequence>
<keyword evidence="4 8" id="KW-0276">Fatty acid metabolism</keyword>
<comment type="catalytic activity">
    <reaction evidence="8">
        <text>apo-[ACP] + CoA = holo-[ACP] + adenosine 3',5'-bisphosphate + H(+)</text>
        <dbReference type="Rhea" id="RHEA:12068"/>
        <dbReference type="Rhea" id="RHEA-COMP:9685"/>
        <dbReference type="Rhea" id="RHEA-COMP:9690"/>
        <dbReference type="ChEBI" id="CHEBI:15378"/>
        <dbReference type="ChEBI" id="CHEBI:29999"/>
        <dbReference type="ChEBI" id="CHEBI:57287"/>
        <dbReference type="ChEBI" id="CHEBI:58343"/>
        <dbReference type="ChEBI" id="CHEBI:64479"/>
        <dbReference type="EC" id="2.7.8.7"/>
    </reaction>
</comment>
<dbReference type="GO" id="GO:0000287">
    <property type="term" value="F:magnesium ion binding"/>
    <property type="evidence" value="ECO:0007669"/>
    <property type="project" value="UniProtKB-UniRule"/>
</dbReference>
<dbReference type="AlphaFoldDB" id="A0AB38A7Y0"/>
<evidence type="ECO:0000313" key="12">
    <source>
        <dbReference type="Proteomes" id="UP000183687"/>
    </source>
</evidence>
<keyword evidence="5 8" id="KW-0460">Magnesium</keyword>
<dbReference type="GO" id="GO:0005737">
    <property type="term" value="C:cytoplasm"/>
    <property type="evidence" value="ECO:0007669"/>
    <property type="project" value="UniProtKB-SubCell"/>
</dbReference>